<dbReference type="Proteomes" id="UP000193648">
    <property type="component" value="Unassembled WGS sequence"/>
</dbReference>
<protein>
    <submittedName>
        <fullName evidence="2">Uncharacterized protein</fullName>
    </submittedName>
</protein>
<accession>A0A1Y2H118</accession>
<evidence type="ECO:0000313" key="2">
    <source>
        <dbReference type="EMBL" id="ORZ27691.1"/>
    </source>
</evidence>
<proteinExistence type="predicted"/>
<evidence type="ECO:0000313" key="3">
    <source>
        <dbReference type="Proteomes" id="UP000193648"/>
    </source>
</evidence>
<name>A0A1Y2H118_9FUNG</name>
<reference evidence="2 3" key="1">
    <citation type="submission" date="2016-07" db="EMBL/GenBank/DDBJ databases">
        <title>Pervasive Adenine N6-methylation of Active Genes in Fungi.</title>
        <authorList>
            <consortium name="DOE Joint Genome Institute"/>
            <person name="Mondo S.J."/>
            <person name="Dannebaum R.O."/>
            <person name="Kuo R.C."/>
            <person name="Labutti K."/>
            <person name="Haridas S."/>
            <person name="Kuo A."/>
            <person name="Salamov A."/>
            <person name="Ahrendt S.R."/>
            <person name="Lipzen A."/>
            <person name="Sullivan W."/>
            <person name="Andreopoulos W.B."/>
            <person name="Clum A."/>
            <person name="Lindquist E."/>
            <person name="Daum C."/>
            <person name="Ramamoorthy G.K."/>
            <person name="Gryganskyi A."/>
            <person name="Culley D."/>
            <person name="Magnuson J.K."/>
            <person name="James T.Y."/>
            <person name="O'Malley M.A."/>
            <person name="Stajich J.E."/>
            <person name="Spatafora J.W."/>
            <person name="Visel A."/>
            <person name="Grigoriev I.V."/>
        </authorList>
    </citation>
    <scope>NUCLEOTIDE SEQUENCE [LARGE SCALE GENOMIC DNA]</scope>
    <source>
        <strain evidence="2 3">NRRL 3116</strain>
    </source>
</reference>
<feature type="compositionally biased region" description="Pro residues" evidence="1">
    <location>
        <begin position="1"/>
        <end position="14"/>
    </location>
</feature>
<keyword evidence="3" id="KW-1185">Reference proteome</keyword>
<dbReference type="OrthoDB" id="2406746at2759"/>
<dbReference type="InParanoid" id="A0A1Y2H118"/>
<gene>
    <name evidence="2" type="ORF">BCR41DRAFT_367285</name>
</gene>
<dbReference type="RefSeq" id="XP_021885394.1">
    <property type="nucleotide sequence ID" value="XM_022026288.1"/>
</dbReference>
<dbReference type="GeneID" id="33568131"/>
<evidence type="ECO:0000256" key="1">
    <source>
        <dbReference type="SAM" id="MobiDB-lite"/>
    </source>
</evidence>
<feature type="region of interest" description="Disordered" evidence="1">
    <location>
        <begin position="296"/>
        <end position="467"/>
    </location>
</feature>
<feature type="compositionally biased region" description="Basic and acidic residues" evidence="1">
    <location>
        <begin position="335"/>
        <end position="385"/>
    </location>
</feature>
<organism evidence="2 3">
    <name type="scientific">Lobosporangium transversale</name>
    <dbReference type="NCBI Taxonomy" id="64571"/>
    <lineage>
        <taxon>Eukaryota</taxon>
        <taxon>Fungi</taxon>
        <taxon>Fungi incertae sedis</taxon>
        <taxon>Mucoromycota</taxon>
        <taxon>Mortierellomycotina</taxon>
        <taxon>Mortierellomycetes</taxon>
        <taxon>Mortierellales</taxon>
        <taxon>Mortierellaceae</taxon>
        <taxon>Lobosporangium</taxon>
    </lineage>
</organism>
<feature type="compositionally biased region" description="Low complexity" evidence="1">
    <location>
        <begin position="409"/>
        <end position="458"/>
    </location>
</feature>
<dbReference type="AlphaFoldDB" id="A0A1Y2H118"/>
<dbReference type="EMBL" id="MCFF01000003">
    <property type="protein sequence ID" value="ORZ27691.1"/>
    <property type="molecule type" value="Genomic_DNA"/>
</dbReference>
<feature type="compositionally biased region" description="Basic and acidic residues" evidence="1">
    <location>
        <begin position="393"/>
        <end position="407"/>
    </location>
</feature>
<comment type="caution">
    <text evidence="2">The sequence shown here is derived from an EMBL/GenBank/DDBJ whole genome shotgun (WGS) entry which is preliminary data.</text>
</comment>
<sequence length="614" mass="68289">MPCRAAPPPPPPPHSTLDLSPSPASLSNPLVYRLRTCCLQEFLPKVSIVQKKSSTRPYCSCFSSSSFHRHNCDNSSTSHSSSSAIPSSRHSRSVATQLSLLLNDGSTNASTILSASSAYHISDDSSLLDSQESTPSSLSTILSRWQPPASSIPLTQLQPALAHRLLKWALSKDLVKLPMKKEQGPEGAKDTDVDTAIDQTLGDNQAQQQSTSLAVAGQGYATAHDLVWPEGDYFMAKKTFIREGVAHLKRGRRYIFVEPVLGPATSYLYPKWTDIATEGPVDDAHDAASVDDQSLYERGARSEYNASINTQGNDAALEQEREQYEDEQQQQQQQHKNDDVQDVHDENLSSSSTEERQQEEGGDKETDNGKMDDETEDRAQSRLADKGVLPCDNIERIEKEETDDIRGDSNPTTTASAVASSTTNNALDNANNTTGSSTSTSTSTSTNANSTNSNPSSPYDDDTHHRHHHQLLHPFESLEPYSPLLDPSTDGQDQFEYGLYELQYIPNIHHLLPHQFLPTRESFIVHLDEDRPTLASPVPIHSKRSECRCQLMMRKVLMQRDLLQVWPPVPPVRTLQERQQEAEEEAHMMKIKQKVQMQTKNWRETLHTQVVACG</sequence>
<feature type="region of interest" description="Disordered" evidence="1">
    <location>
        <begin position="1"/>
        <end position="21"/>
    </location>
</feature>
<feature type="compositionally biased region" description="Polar residues" evidence="1">
    <location>
        <begin position="304"/>
        <end position="313"/>
    </location>
</feature>